<dbReference type="Pfam" id="PF00407">
    <property type="entry name" value="Bet_v_1"/>
    <property type="match status" value="1"/>
</dbReference>
<evidence type="ECO:0000313" key="5">
    <source>
        <dbReference type="EMBL" id="KAK4773163.1"/>
    </source>
</evidence>
<proteinExistence type="inferred from homology"/>
<organism evidence="5 6">
    <name type="scientific">Trapa incisa</name>
    <dbReference type="NCBI Taxonomy" id="236973"/>
    <lineage>
        <taxon>Eukaryota</taxon>
        <taxon>Viridiplantae</taxon>
        <taxon>Streptophyta</taxon>
        <taxon>Embryophyta</taxon>
        <taxon>Tracheophyta</taxon>
        <taxon>Spermatophyta</taxon>
        <taxon>Magnoliopsida</taxon>
        <taxon>eudicotyledons</taxon>
        <taxon>Gunneridae</taxon>
        <taxon>Pentapetalae</taxon>
        <taxon>rosids</taxon>
        <taxon>malvids</taxon>
        <taxon>Myrtales</taxon>
        <taxon>Lythraceae</taxon>
        <taxon>Trapa</taxon>
    </lineage>
</organism>
<dbReference type="InterPro" id="IPR050279">
    <property type="entry name" value="Plant_def-hormone_signal"/>
</dbReference>
<evidence type="ECO:0000313" key="6">
    <source>
        <dbReference type="Proteomes" id="UP001345219"/>
    </source>
</evidence>
<dbReference type="PANTHER" id="PTHR31213:SF157">
    <property type="entry name" value="MAJOR ALLERGEN MAL D 1-LIKE"/>
    <property type="match status" value="1"/>
</dbReference>
<dbReference type="SUPFAM" id="SSF55961">
    <property type="entry name" value="Bet v1-like"/>
    <property type="match status" value="1"/>
</dbReference>
<dbReference type="InterPro" id="IPR000916">
    <property type="entry name" value="Bet_v_I/MLP"/>
</dbReference>
<reference evidence="5 6" key="1">
    <citation type="journal article" date="2023" name="Hortic Res">
        <title>Pangenome of water caltrop reveals structural variations and asymmetric subgenome divergence after allopolyploidization.</title>
        <authorList>
            <person name="Zhang X."/>
            <person name="Chen Y."/>
            <person name="Wang L."/>
            <person name="Yuan Y."/>
            <person name="Fang M."/>
            <person name="Shi L."/>
            <person name="Lu R."/>
            <person name="Comes H.P."/>
            <person name="Ma Y."/>
            <person name="Chen Y."/>
            <person name="Huang G."/>
            <person name="Zhou Y."/>
            <person name="Zheng Z."/>
            <person name="Qiu Y."/>
        </authorList>
    </citation>
    <scope>NUCLEOTIDE SEQUENCE [LARGE SCALE GENOMIC DNA]</scope>
    <source>
        <tissue evidence="5">Roots</tissue>
    </source>
</reference>
<dbReference type="Gene3D" id="3.30.530.20">
    <property type="match status" value="1"/>
</dbReference>
<dbReference type="InterPro" id="IPR023393">
    <property type="entry name" value="START-like_dom_sf"/>
</dbReference>
<keyword evidence="6" id="KW-1185">Reference proteome</keyword>
<name>A0AAN7QRD5_9MYRT</name>
<dbReference type="PANTHER" id="PTHR31213">
    <property type="entry name" value="OS08G0374000 PROTEIN-RELATED"/>
    <property type="match status" value="1"/>
</dbReference>
<protein>
    <recommendedName>
        <fullName evidence="4">Bet v I/Major latex protein domain-containing protein</fullName>
    </recommendedName>
</protein>
<keyword evidence="3" id="KW-0568">Pathogenesis-related protein</keyword>
<dbReference type="FunFam" id="3.30.530.20:FF:000007">
    <property type="entry name" value="Major pollen allergen Bet v 1-A"/>
    <property type="match status" value="1"/>
</dbReference>
<dbReference type="GO" id="GO:0038023">
    <property type="term" value="F:signaling receptor activity"/>
    <property type="evidence" value="ECO:0007669"/>
    <property type="project" value="TreeGrafter"/>
</dbReference>
<dbReference type="GO" id="GO:0005634">
    <property type="term" value="C:nucleus"/>
    <property type="evidence" value="ECO:0007669"/>
    <property type="project" value="TreeGrafter"/>
</dbReference>
<dbReference type="GO" id="GO:0006952">
    <property type="term" value="P:defense response"/>
    <property type="evidence" value="ECO:0007669"/>
    <property type="project" value="UniProtKB-KW"/>
</dbReference>
<evidence type="ECO:0000256" key="2">
    <source>
        <dbReference type="ARBA" id="ARBA00022821"/>
    </source>
</evidence>
<evidence type="ECO:0000259" key="4">
    <source>
        <dbReference type="Pfam" id="PF00407"/>
    </source>
</evidence>
<accession>A0AAN7QRD5</accession>
<evidence type="ECO:0000256" key="3">
    <source>
        <dbReference type="ARBA" id="ARBA00023265"/>
    </source>
</evidence>
<feature type="domain" description="Bet v I/Major latex protein" evidence="4">
    <location>
        <begin position="83"/>
        <end position="184"/>
    </location>
</feature>
<dbReference type="GO" id="GO:0010427">
    <property type="term" value="F:abscisic acid binding"/>
    <property type="evidence" value="ECO:0007669"/>
    <property type="project" value="TreeGrafter"/>
</dbReference>
<keyword evidence="2" id="KW-0611">Plant defense</keyword>
<dbReference type="EMBL" id="JAXIOK010000004">
    <property type="protein sequence ID" value="KAK4773163.1"/>
    <property type="molecule type" value="Genomic_DNA"/>
</dbReference>
<dbReference type="GO" id="GO:0009738">
    <property type="term" value="P:abscisic acid-activated signaling pathway"/>
    <property type="evidence" value="ECO:0007669"/>
    <property type="project" value="TreeGrafter"/>
</dbReference>
<gene>
    <name evidence="5" type="ORF">SAY87_028182</name>
</gene>
<sequence>MKESRAIQSAIGSGTIKAIYKPLAFPTGGGSLSNKNHPRIIHPLSILQQENETTKTNGCILHLSGVHNCSLPGPCFQIDDHSRNDIMPRLQPHIIESMSFICGDGGPGSIRQTIFTQASGLADGGPLQHRVDVCDPENYVHQQTMIRGGVLFPMMHSVIYEVTYEDLGHDRCICKVATEYHPKEGTGLSDIHTGKTTNLLFYQNIIEYIVNDPEAYV</sequence>
<dbReference type="AlphaFoldDB" id="A0AAN7QRD5"/>
<comment type="caution">
    <text evidence="5">The sequence shown here is derived from an EMBL/GenBank/DDBJ whole genome shotgun (WGS) entry which is preliminary data.</text>
</comment>
<evidence type="ECO:0000256" key="1">
    <source>
        <dbReference type="ARBA" id="ARBA00009744"/>
    </source>
</evidence>
<dbReference type="GO" id="GO:0005737">
    <property type="term" value="C:cytoplasm"/>
    <property type="evidence" value="ECO:0007669"/>
    <property type="project" value="TreeGrafter"/>
</dbReference>
<comment type="similarity">
    <text evidence="1">Belongs to the BetVI family.</text>
</comment>
<dbReference type="GO" id="GO:0004864">
    <property type="term" value="F:protein phosphatase inhibitor activity"/>
    <property type="evidence" value="ECO:0007669"/>
    <property type="project" value="TreeGrafter"/>
</dbReference>
<dbReference type="Proteomes" id="UP001345219">
    <property type="component" value="Chromosome 22"/>
</dbReference>